<feature type="repeat" description="WD" evidence="6">
    <location>
        <begin position="357"/>
        <end position="399"/>
    </location>
</feature>
<keyword evidence="2 6" id="KW-0853">WD repeat</keyword>
<evidence type="ECO:0000256" key="3">
    <source>
        <dbReference type="ARBA" id="ARBA00022737"/>
    </source>
</evidence>
<dbReference type="SUPFAM" id="SSF50978">
    <property type="entry name" value="WD40 repeat-like"/>
    <property type="match status" value="1"/>
</dbReference>
<dbReference type="RefSeq" id="XP_011496586.1">
    <property type="nucleotide sequence ID" value="XM_011498284.1"/>
</dbReference>
<feature type="repeat" description="WD" evidence="6">
    <location>
        <begin position="95"/>
        <end position="136"/>
    </location>
</feature>
<evidence type="ECO:0000256" key="5">
    <source>
        <dbReference type="ARBA" id="ARBA00038344"/>
    </source>
</evidence>
<dbReference type="PANTHER" id="PTHR22852">
    <property type="entry name" value="LETHAL 2 DENTICLELESS PROTEIN RETINOIC ACID-REGULATED NUCLEAR MATRIX-ASSOCIATED PROTEIN"/>
    <property type="match status" value="1"/>
</dbReference>
<dbReference type="InterPro" id="IPR019775">
    <property type="entry name" value="WD40_repeat_CS"/>
</dbReference>
<dbReference type="CDD" id="cd00200">
    <property type="entry name" value="WD40"/>
    <property type="match status" value="1"/>
</dbReference>
<evidence type="ECO:0000256" key="2">
    <source>
        <dbReference type="ARBA" id="ARBA00022574"/>
    </source>
</evidence>
<evidence type="ECO:0000313" key="7">
    <source>
        <dbReference type="Proteomes" id="UP000695007"/>
    </source>
</evidence>
<dbReference type="GeneID" id="105361174"/>
<keyword evidence="4" id="KW-0833">Ubl conjugation pathway</keyword>
<dbReference type="Gene3D" id="2.130.10.10">
    <property type="entry name" value="YVTN repeat-like/Quinoprotein amine dehydrogenase"/>
    <property type="match status" value="2"/>
</dbReference>
<evidence type="ECO:0000313" key="8">
    <source>
        <dbReference type="RefSeq" id="XP_011496586.1"/>
    </source>
</evidence>
<evidence type="ECO:0000256" key="1">
    <source>
        <dbReference type="ARBA" id="ARBA00004906"/>
    </source>
</evidence>
<comment type="pathway">
    <text evidence="1">Protein modification; protein ubiquitination.</text>
</comment>
<protein>
    <submittedName>
        <fullName evidence="8">Protein lethal(2)denticleless-like</fullName>
    </submittedName>
</protein>
<organism evidence="7 8">
    <name type="scientific">Ceratosolen solmsi marchali</name>
    <dbReference type="NCBI Taxonomy" id="326594"/>
    <lineage>
        <taxon>Eukaryota</taxon>
        <taxon>Metazoa</taxon>
        <taxon>Ecdysozoa</taxon>
        <taxon>Arthropoda</taxon>
        <taxon>Hexapoda</taxon>
        <taxon>Insecta</taxon>
        <taxon>Pterygota</taxon>
        <taxon>Neoptera</taxon>
        <taxon>Endopterygota</taxon>
        <taxon>Hymenoptera</taxon>
        <taxon>Apocrita</taxon>
        <taxon>Proctotrupomorpha</taxon>
        <taxon>Chalcidoidea</taxon>
        <taxon>Agaonidae</taxon>
        <taxon>Agaoninae</taxon>
        <taxon>Ceratosolen</taxon>
    </lineage>
</organism>
<dbReference type="PROSITE" id="PS00678">
    <property type="entry name" value="WD_REPEATS_1"/>
    <property type="match status" value="1"/>
</dbReference>
<keyword evidence="3" id="KW-0677">Repeat</keyword>
<sequence length="618" mass="68989">MNIVNSITARETGLKYFQNNDIALLRLKCYREDAYQGVSANVNAADYNPKPPIFACKFSSANQYSQVIALVNEDGKLALQDTTVKYESQEPLEGIQAHNNAIFDIAWMPQELKLITASGDLTACLWDVSSEMKQLQVFAGHTNSIKSAVFRNQDKAVFATGARDGAIMIWDIRASHSGQPKPDNLIFNAHEMKVSCGGKQRKLLSQSVKSCKSQSVTALAFQDDYTLFSCSAGDGLIKAWDLRKNYTIHKKEPIAKHTMNYGGKSNTYNGFTSLLICPSGITMYASCVDKKIYAYNLSSYNPNPIAEYHGHGSHNKMLTFFVKACLSPDGKYLASGSNNESGYIWHTRNPGKPLIRLSGHRDEVTCVAWCNSGETKIVTCSDDSCHRVWRVRPEEIDEDEKINIFGYAERYEQQSNLELECNQHLHTRYKNANPKLTIVQIAITDSPSKLGIADLSPENRGLMKCTSSNKRLLSSPHKDARGCSKRANLNIRATRELKFRPNCELVPSTSPASFSPTLDLPNFVVDGTAPHLSNSPKKFKENLNWLTEIRKRKNACKIITDNFISSKISKTPTRRIGRVRSTELRKMSKNSSCFMPAITNFYSNLSLEDGKATSLCTS</sequence>
<dbReference type="AlphaFoldDB" id="A0AAJ6YEH4"/>
<keyword evidence="7" id="KW-1185">Reference proteome</keyword>
<feature type="repeat" description="WD" evidence="6">
    <location>
        <begin position="209"/>
        <end position="250"/>
    </location>
</feature>
<dbReference type="InterPro" id="IPR001680">
    <property type="entry name" value="WD40_rpt"/>
</dbReference>
<dbReference type="GO" id="GO:0007095">
    <property type="term" value="P:mitotic G2 DNA damage checkpoint signaling"/>
    <property type="evidence" value="ECO:0007669"/>
    <property type="project" value="TreeGrafter"/>
</dbReference>
<reference evidence="8" key="1">
    <citation type="submission" date="2025-08" db="UniProtKB">
        <authorList>
            <consortium name="RefSeq"/>
        </authorList>
    </citation>
    <scope>IDENTIFICATION</scope>
</reference>
<evidence type="ECO:0000256" key="4">
    <source>
        <dbReference type="ARBA" id="ARBA00022786"/>
    </source>
</evidence>
<dbReference type="InterPro" id="IPR051865">
    <property type="entry name" value="WD-repeat_CDT2_adapter"/>
</dbReference>
<comment type="similarity">
    <text evidence="5">Belongs to the WD repeat cdt2 family.</text>
</comment>
<dbReference type="InterPro" id="IPR015943">
    <property type="entry name" value="WD40/YVTN_repeat-like_dom_sf"/>
</dbReference>
<accession>A0AAJ6YEH4</accession>
<evidence type="ECO:0000256" key="6">
    <source>
        <dbReference type="PROSITE-ProRule" id="PRU00221"/>
    </source>
</evidence>
<dbReference type="PANTHER" id="PTHR22852:SF0">
    <property type="entry name" value="DENTICLELESS PROTEIN HOMOLOG"/>
    <property type="match status" value="1"/>
</dbReference>
<dbReference type="KEGG" id="csol:105361174"/>
<gene>
    <name evidence="8" type="primary">LOC105361174</name>
</gene>
<dbReference type="PROSITE" id="PS50082">
    <property type="entry name" value="WD_REPEATS_2"/>
    <property type="match status" value="4"/>
</dbReference>
<dbReference type="GO" id="GO:0030674">
    <property type="term" value="F:protein-macromolecule adaptor activity"/>
    <property type="evidence" value="ECO:0007669"/>
    <property type="project" value="TreeGrafter"/>
</dbReference>
<proteinExistence type="inferred from homology"/>
<dbReference type="Pfam" id="PF00400">
    <property type="entry name" value="WD40"/>
    <property type="match status" value="5"/>
</dbReference>
<name>A0AAJ6YEH4_9HYME</name>
<dbReference type="GO" id="GO:0043161">
    <property type="term" value="P:proteasome-mediated ubiquitin-dependent protein catabolic process"/>
    <property type="evidence" value="ECO:0007669"/>
    <property type="project" value="TreeGrafter"/>
</dbReference>
<dbReference type="SMART" id="SM00320">
    <property type="entry name" value="WD40"/>
    <property type="match status" value="6"/>
</dbReference>
<dbReference type="Proteomes" id="UP000695007">
    <property type="component" value="Unplaced"/>
</dbReference>
<feature type="repeat" description="WD" evidence="6">
    <location>
        <begin position="138"/>
        <end position="173"/>
    </location>
</feature>
<dbReference type="PROSITE" id="PS50294">
    <property type="entry name" value="WD_REPEATS_REGION"/>
    <property type="match status" value="3"/>
</dbReference>
<dbReference type="InterPro" id="IPR036322">
    <property type="entry name" value="WD40_repeat_dom_sf"/>
</dbReference>
<dbReference type="GO" id="GO:0005634">
    <property type="term" value="C:nucleus"/>
    <property type="evidence" value="ECO:0007669"/>
    <property type="project" value="TreeGrafter"/>
</dbReference>